<accession>A0ABW2DPQ1</accession>
<proteinExistence type="predicted"/>
<comment type="caution">
    <text evidence="2">The sequence shown here is derived from an EMBL/GenBank/DDBJ whole genome shotgun (WGS) entry which is preliminary data.</text>
</comment>
<keyword evidence="1" id="KW-0732">Signal</keyword>
<organism evidence="2 3">
    <name type="scientific">Rufibacter roseus</name>
    <dbReference type="NCBI Taxonomy" id="1567108"/>
    <lineage>
        <taxon>Bacteria</taxon>
        <taxon>Pseudomonadati</taxon>
        <taxon>Bacteroidota</taxon>
        <taxon>Cytophagia</taxon>
        <taxon>Cytophagales</taxon>
        <taxon>Hymenobacteraceae</taxon>
        <taxon>Rufibacter</taxon>
    </lineage>
</organism>
<gene>
    <name evidence="2" type="ORF">ACFQHR_19405</name>
</gene>
<dbReference type="EMBL" id="JBHSYQ010000016">
    <property type="protein sequence ID" value="MFC6999812.1"/>
    <property type="molecule type" value="Genomic_DNA"/>
</dbReference>
<dbReference type="PROSITE" id="PS51257">
    <property type="entry name" value="PROKAR_LIPOPROTEIN"/>
    <property type="match status" value="1"/>
</dbReference>
<protein>
    <recommendedName>
        <fullName evidence="4">Lipoprotein</fullName>
    </recommendedName>
</protein>
<name>A0ABW2DPQ1_9BACT</name>
<dbReference type="Proteomes" id="UP001596405">
    <property type="component" value="Unassembled WGS sequence"/>
</dbReference>
<reference evidence="3" key="1">
    <citation type="journal article" date="2019" name="Int. J. Syst. Evol. Microbiol.">
        <title>The Global Catalogue of Microorganisms (GCM) 10K type strain sequencing project: providing services to taxonomists for standard genome sequencing and annotation.</title>
        <authorList>
            <consortium name="The Broad Institute Genomics Platform"/>
            <consortium name="The Broad Institute Genome Sequencing Center for Infectious Disease"/>
            <person name="Wu L."/>
            <person name="Ma J."/>
        </authorList>
    </citation>
    <scope>NUCLEOTIDE SEQUENCE [LARGE SCALE GENOMIC DNA]</scope>
    <source>
        <strain evidence="3">CGMCC 4.7393</strain>
    </source>
</reference>
<feature type="chain" id="PRO_5046360895" description="Lipoprotein" evidence="1">
    <location>
        <begin position="23"/>
        <end position="236"/>
    </location>
</feature>
<dbReference type="RefSeq" id="WP_066620582.1">
    <property type="nucleotide sequence ID" value="NZ_JBHSYQ010000016.1"/>
</dbReference>
<sequence>MKFLLKFCLPILALGACTSSHHTNSTSSGVYQAAGVQENNITQSLFQDKDATISEENIQRIMNGTYSLPNKLRVALVKLENSKQRHYYWNDEDYLKTQQAYVDLFSEQLLISGRVTKNNTIPDLLLPSSPGFTTIREAAVRMQADVVLVFTITNDVYSRYKFLSKNDIKAFATTQAVLIDVRTGLVPFSTVVTRDYLSQKQEEELNQSEAVRRIQKEAVLLTIQEIGQQLNEYLAQ</sequence>
<keyword evidence="3" id="KW-1185">Reference proteome</keyword>
<evidence type="ECO:0000313" key="2">
    <source>
        <dbReference type="EMBL" id="MFC6999812.1"/>
    </source>
</evidence>
<feature type="signal peptide" evidence="1">
    <location>
        <begin position="1"/>
        <end position="22"/>
    </location>
</feature>
<evidence type="ECO:0000256" key="1">
    <source>
        <dbReference type="SAM" id="SignalP"/>
    </source>
</evidence>
<evidence type="ECO:0008006" key="4">
    <source>
        <dbReference type="Google" id="ProtNLM"/>
    </source>
</evidence>
<evidence type="ECO:0000313" key="3">
    <source>
        <dbReference type="Proteomes" id="UP001596405"/>
    </source>
</evidence>